<gene>
    <name evidence="3" type="ORF">ATK78_1135</name>
</gene>
<dbReference type="Proteomes" id="UP000295620">
    <property type="component" value="Unassembled WGS sequence"/>
</dbReference>
<dbReference type="CDD" id="cd11301">
    <property type="entry name" value="Fut1_Fut2_like"/>
    <property type="match status" value="1"/>
</dbReference>
<dbReference type="GO" id="GO:0016020">
    <property type="term" value="C:membrane"/>
    <property type="evidence" value="ECO:0007669"/>
    <property type="project" value="InterPro"/>
</dbReference>
<comment type="caution">
    <text evidence="3">The sequence shown here is derived from an EMBL/GenBank/DDBJ whole genome shotgun (WGS) entry which is preliminary data.</text>
</comment>
<protein>
    <submittedName>
        <fullName evidence="3">Glycosyl transferase family 11</fullName>
    </submittedName>
</protein>
<sequence>MVGIKFIGRLGNQIFQYAFFQYLKTNNPRQSFFFVNPHHGYLTKYFELEPFQNLTLGSKAYSVYARIIPKIIGFKEIYIESIQVPKKVDVRNWTIYKGFFQTDFYVKNIIGNFKINIKKEFTDQFELEFGELFRTRKTVVVHIRRTDYLNYGKRDISLPMEYFKKRLNDLGNIDDHSVFFVSDDIEYVKDYFKEQSNYIFSSNNEITDFQIIKNADIAIISNSSFAWWAAYLSEKDNKVYAPKNWLGFRIGKEHPKKVMTDKFTWCTVID</sequence>
<evidence type="ECO:0000256" key="2">
    <source>
        <dbReference type="ARBA" id="ARBA00022679"/>
    </source>
</evidence>
<proteinExistence type="predicted"/>
<dbReference type="GO" id="GO:0005975">
    <property type="term" value="P:carbohydrate metabolic process"/>
    <property type="evidence" value="ECO:0007669"/>
    <property type="project" value="InterPro"/>
</dbReference>
<reference evidence="3 4" key="1">
    <citation type="submission" date="2019-03" db="EMBL/GenBank/DDBJ databases">
        <title>Genomic Encyclopedia of Archaeal and Bacterial Type Strains, Phase II (KMG-II): from individual species to whole genera.</title>
        <authorList>
            <person name="Goeker M."/>
        </authorList>
    </citation>
    <scope>NUCLEOTIDE SEQUENCE [LARGE SCALE GENOMIC DNA]</scope>
    <source>
        <strain evidence="3 4">DSM 19035</strain>
    </source>
</reference>
<keyword evidence="1" id="KW-0328">Glycosyltransferase</keyword>
<evidence type="ECO:0000256" key="1">
    <source>
        <dbReference type="ARBA" id="ARBA00022676"/>
    </source>
</evidence>
<dbReference type="Pfam" id="PF01531">
    <property type="entry name" value="Glyco_transf_11"/>
    <property type="match status" value="1"/>
</dbReference>
<keyword evidence="4" id="KW-1185">Reference proteome</keyword>
<evidence type="ECO:0000313" key="4">
    <source>
        <dbReference type="Proteomes" id="UP000295620"/>
    </source>
</evidence>
<dbReference type="AlphaFoldDB" id="A0A4R6T0U8"/>
<dbReference type="PANTHER" id="PTHR11927:SF9">
    <property type="entry name" value="L-FUCOSYLTRANSFERASE"/>
    <property type="match status" value="1"/>
</dbReference>
<keyword evidence="2 3" id="KW-0808">Transferase</keyword>
<name>A0A4R6T0U8_9SPHI</name>
<dbReference type="GO" id="GO:0008107">
    <property type="term" value="F:galactoside 2-alpha-L-fucosyltransferase activity"/>
    <property type="evidence" value="ECO:0007669"/>
    <property type="project" value="InterPro"/>
</dbReference>
<organism evidence="3 4">
    <name type="scientific">Pedobacter metabolipauper</name>
    <dbReference type="NCBI Taxonomy" id="425513"/>
    <lineage>
        <taxon>Bacteria</taxon>
        <taxon>Pseudomonadati</taxon>
        <taxon>Bacteroidota</taxon>
        <taxon>Sphingobacteriia</taxon>
        <taxon>Sphingobacteriales</taxon>
        <taxon>Sphingobacteriaceae</taxon>
        <taxon>Pedobacter</taxon>
    </lineage>
</organism>
<dbReference type="PANTHER" id="PTHR11927">
    <property type="entry name" value="GALACTOSIDE 2-L-FUCOSYLTRANSFERASE"/>
    <property type="match status" value="1"/>
</dbReference>
<dbReference type="InterPro" id="IPR002516">
    <property type="entry name" value="Glyco_trans_11"/>
</dbReference>
<dbReference type="Gene3D" id="3.40.50.11350">
    <property type="match status" value="1"/>
</dbReference>
<dbReference type="EMBL" id="SNYC01000003">
    <property type="protein sequence ID" value="TDQ12005.1"/>
    <property type="molecule type" value="Genomic_DNA"/>
</dbReference>
<dbReference type="RefSeq" id="WP_133575032.1">
    <property type="nucleotide sequence ID" value="NZ_SNYC01000003.1"/>
</dbReference>
<accession>A0A4R6T0U8</accession>
<dbReference type="OrthoDB" id="9794601at2"/>
<evidence type="ECO:0000313" key="3">
    <source>
        <dbReference type="EMBL" id="TDQ12005.1"/>
    </source>
</evidence>